<name>A0A1S4F066_AEDAE</name>
<feature type="modified residue" description="N6-(pyridoxal phosphate)lysine" evidence="6">
    <location>
        <position position="346"/>
    </location>
</feature>
<dbReference type="OrthoDB" id="2161780at2759"/>
<reference evidence="8" key="2">
    <citation type="submission" date="2020-05" db="UniProtKB">
        <authorList>
            <consortium name="EnsemblMetazoa"/>
        </authorList>
    </citation>
    <scope>IDENTIFICATION</scope>
    <source>
        <strain evidence="8">LVP_AGWG</strain>
    </source>
</reference>
<accession>A0A1S4F066</accession>
<dbReference type="GO" id="GO:0005737">
    <property type="term" value="C:cytoplasm"/>
    <property type="evidence" value="ECO:0007669"/>
    <property type="project" value="TreeGrafter"/>
</dbReference>
<dbReference type="EnsemblMetazoa" id="AAEL001902-RA">
    <property type="protein sequence ID" value="AAEL001902-PA"/>
    <property type="gene ID" value="AAEL001902"/>
</dbReference>
<gene>
    <name evidence="8" type="primary">5572794</name>
</gene>
<dbReference type="Gene3D" id="3.40.640.10">
    <property type="entry name" value="Type I PLP-dependent aspartate aminotransferase-like (Major domain)"/>
    <property type="match status" value="1"/>
</dbReference>
<evidence type="ECO:0000256" key="3">
    <source>
        <dbReference type="ARBA" id="ARBA00022793"/>
    </source>
</evidence>
<dbReference type="PANTHER" id="PTHR45677">
    <property type="entry name" value="GLUTAMATE DECARBOXYLASE-RELATED"/>
    <property type="match status" value="1"/>
</dbReference>
<protein>
    <submittedName>
        <fullName evidence="8">Uncharacterized protein</fullName>
    </submittedName>
</protein>
<dbReference type="Proteomes" id="UP000008820">
    <property type="component" value="Chromosome 2"/>
</dbReference>
<dbReference type="SUPFAM" id="SSF53383">
    <property type="entry name" value="PLP-dependent transferases"/>
    <property type="match status" value="1"/>
</dbReference>
<dbReference type="GO" id="GO:0019752">
    <property type="term" value="P:carboxylic acid metabolic process"/>
    <property type="evidence" value="ECO:0007669"/>
    <property type="project" value="InterPro"/>
</dbReference>
<dbReference type="InterPro" id="IPR015421">
    <property type="entry name" value="PyrdxlP-dep_Trfase_major"/>
</dbReference>
<dbReference type="AlphaFoldDB" id="A0A1S4F066"/>
<evidence type="ECO:0000256" key="6">
    <source>
        <dbReference type="PIRSR" id="PIRSR602129-50"/>
    </source>
</evidence>
<evidence type="ECO:0000313" key="8">
    <source>
        <dbReference type="EnsemblMetazoa" id="AAEL001902-PA"/>
    </source>
</evidence>
<evidence type="ECO:0000256" key="2">
    <source>
        <dbReference type="ARBA" id="ARBA00009533"/>
    </source>
</evidence>
<organism evidence="8 9">
    <name type="scientific">Aedes aegypti</name>
    <name type="common">Yellowfever mosquito</name>
    <name type="synonym">Culex aegypti</name>
    <dbReference type="NCBI Taxonomy" id="7159"/>
    <lineage>
        <taxon>Eukaryota</taxon>
        <taxon>Metazoa</taxon>
        <taxon>Ecdysozoa</taxon>
        <taxon>Arthropoda</taxon>
        <taxon>Hexapoda</taxon>
        <taxon>Insecta</taxon>
        <taxon>Pterygota</taxon>
        <taxon>Neoptera</taxon>
        <taxon>Endopterygota</taxon>
        <taxon>Diptera</taxon>
        <taxon>Nematocera</taxon>
        <taxon>Culicoidea</taxon>
        <taxon>Culicidae</taxon>
        <taxon>Culicinae</taxon>
        <taxon>Aedini</taxon>
        <taxon>Aedes</taxon>
        <taxon>Stegomyia</taxon>
    </lineage>
</organism>
<proteinExistence type="inferred from homology"/>
<dbReference type="GO" id="GO:0030170">
    <property type="term" value="F:pyridoxal phosphate binding"/>
    <property type="evidence" value="ECO:0007669"/>
    <property type="project" value="InterPro"/>
</dbReference>
<evidence type="ECO:0000313" key="9">
    <source>
        <dbReference type="Proteomes" id="UP000008820"/>
    </source>
</evidence>
<dbReference type="InterPro" id="IPR002129">
    <property type="entry name" value="PyrdxlP-dep_de-COase"/>
</dbReference>
<keyword evidence="3" id="KW-0210">Decarboxylase</keyword>
<comment type="similarity">
    <text evidence="2 7">Belongs to the group II decarboxylase family.</text>
</comment>
<dbReference type="Pfam" id="PF00282">
    <property type="entry name" value="Pyridoxal_deC"/>
    <property type="match status" value="1"/>
</dbReference>
<comment type="cofactor">
    <cofactor evidence="1 6 7">
        <name>pyridoxal 5'-phosphate</name>
        <dbReference type="ChEBI" id="CHEBI:597326"/>
    </cofactor>
</comment>
<evidence type="ECO:0000256" key="7">
    <source>
        <dbReference type="RuleBase" id="RU000382"/>
    </source>
</evidence>
<dbReference type="InterPro" id="IPR015424">
    <property type="entry name" value="PyrdxlP-dep_Trfase"/>
</dbReference>
<dbReference type="PANTHER" id="PTHR45677:SF13">
    <property type="entry name" value="LP10922P"/>
    <property type="match status" value="1"/>
</dbReference>
<evidence type="ECO:0000256" key="1">
    <source>
        <dbReference type="ARBA" id="ARBA00001933"/>
    </source>
</evidence>
<keyword evidence="4 6" id="KW-0663">Pyridoxal phosphate</keyword>
<dbReference type="PROSITE" id="PS00392">
    <property type="entry name" value="DDC_GAD_HDC_YDC"/>
    <property type="match status" value="1"/>
</dbReference>
<evidence type="ECO:0000256" key="5">
    <source>
        <dbReference type="ARBA" id="ARBA00023239"/>
    </source>
</evidence>
<sequence>MLPISQREPRTIKNYHVLLRPRYIFWRDKMSNLPTDFEPLYFVLCDCPPRFDFNMQELELLAKVFQILKSENVFDSSSKDKIFPFEHPEDLKTILNLEVRNDLPQLDSANQEDILRKIIRYSIKTAHPNYHHEMYAGPDWLGLAASWTTDALNACQFTYEAAPVFSLVESFTLKYFLKLCGFEAGEGVFTPGGSMANMYAPAMARHRLFPENKKHGMYSCQKLKMFTSEDSHYSVTKSANWLGLGEENVLRVRTDATSRIDTTELEVAIVRSIAEGDKPLIVSVTAGTTVFGAFDDLNRVADICQQHQIWLHVDAAWGCAALFSERHRPLLAGLERADSVSLCPQKMLGAPLQCAMFLMKHTGLLAGCNAACAEYLFQIDKYYDTAYDTGDMSVQCSRKIDAFKLWFMLKARGSAWFRSYVDNAMDCATYFHAVIIQNDHFKPVRSEYQFTNICFWFIPKRLQLSAPDEETEEWWSEVYKVTLALKEKMVKKGTLMVSYSSYPQNKLGYFFRLVVKCVPEPTIDRMDFIIKEMIALGSDM</sequence>
<keyword evidence="9" id="KW-1185">Reference proteome</keyword>
<keyword evidence="5 7" id="KW-0456">Lyase</keyword>
<dbReference type="GO" id="GO:0016831">
    <property type="term" value="F:carboxy-lyase activity"/>
    <property type="evidence" value="ECO:0007669"/>
    <property type="project" value="UniProtKB-KW"/>
</dbReference>
<evidence type="ECO:0000256" key="4">
    <source>
        <dbReference type="ARBA" id="ARBA00022898"/>
    </source>
</evidence>
<reference evidence="8 9" key="1">
    <citation type="submission" date="2017-06" db="EMBL/GenBank/DDBJ databases">
        <title>Aedes aegypti genome working group (AGWG) sequencing and assembly.</title>
        <authorList>
            <consortium name="Aedes aegypti Genome Working Group (AGWG)"/>
            <person name="Matthews B.J."/>
        </authorList>
    </citation>
    <scope>NUCLEOTIDE SEQUENCE [LARGE SCALE GENOMIC DNA]</scope>
    <source>
        <strain evidence="8 9">LVP_AGWG</strain>
    </source>
</reference>
<dbReference type="Gene3D" id="3.90.1150.170">
    <property type="match status" value="1"/>
</dbReference>
<dbReference type="InterPro" id="IPR021115">
    <property type="entry name" value="Pyridoxal-P_BS"/>
</dbReference>
<dbReference type="VEuPathDB" id="VectorBase:AAEL001902"/>
<dbReference type="InParanoid" id="A0A1S4F066"/>